<accession>A0A5E4QID3</accession>
<keyword evidence="4" id="KW-1185">Reference proteome</keyword>
<dbReference type="InterPro" id="IPR035899">
    <property type="entry name" value="DBL_dom_sf"/>
</dbReference>
<feature type="domain" description="DH" evidence="2">
    <location>
        <begin position="93"/>
        <end position="207"/>
    </location>
</feature>
<dbReference type="GO" id="GO:0005085">
    <property type="term" value="F:guanyl-nucleotide exchange factor activity"/>
    <property type="evidence" value="ECO:0007669"/>
    <property type="project" value="InterPro"/>
</dbReference>
<gene>
    <name evidence="3" type="ORF">LSINAPIS_LOCUS8829</name>
</gene>
<evidence type="ECO:0000256" key="1">
    <source>
        <dbReference type="SAM" id="MobiDB-lite"/>
    </source>
</evidence>
<organism evidence="3 4">
    <name type="scientific">Leptidea sinapis</name>
    <dbReference type="NCBI Taxonomy" id="189913"/>
    <lineage>
        <taxon>Eukaryota</taxon>
        <taxon>Metazoa</taxon>
        <taxon>Ecdysozoa</taxon>
        <taxon>Arthropoda</taxon>
        <taxon>Hexapoda</taxon>
        <taxon>Insecta</taxon>
        <taxon>Pterygota</taxon>
        <taxon>Neoptera</taxon>
        <taxon>Endopterygota</taxon>
        <taxon>Lepidoptera</taxon>
        <taxon>Glossata</taxon>
        <taxon>Ditrysia</taxon>
        <taxon>Papilionoidea</taxon>
        <taxon>Pieridae</taxon>
        <taxon>Dismorphiinae</taxon>
        <taxon>Leptidea</taxon>
    </lineage>
</organism>
<feature type="non-terminal residue" evidence="3">
    <location>
        <position position="207"/>
    </location>
</feature>
<feature type="compositionally biased region" description="Polar residues" evidence="1">
    <location>
        <begin position="12"/>
        <end position="25"/>
    </location>
</feature>
<dbReference type="PROSITE" id="PS50010">
    <property type="entry name" value="DH_2"/>
    <property type="match status" value="1"/>
</dbReference>
<dbReference type="SUPFAM" id="SSF48065">
    <property type="entry name" value="DBL homology domain (DH-domain)"/>
    <property type="match status" value="1"/>
</dbReference>
<sequence>MYDSSPDEDHTISSASLCMSPSGDVTQGIPLDSSTPIERARANGAVNGYNRRFKRRNNNDDVTNRNSDVLSSRITLAEAPKRKAGDVTYFIAKELLMTERTYKRDLELLTVVSESPVFVLCHGYDNEEPEYRKIADLLFDYLSNTYDAYAEYTEQAGALVALVESARRRGGAASREATAFEATSPLPLSCLLLRPLHRLLHYCDLTH</sequence>
<dbReference type="AlphaFoldDB" id="A0A5E4QID3"/>
<evidence type="ECO:0000259" key="2">
    <source>
        <dbReference type="PROSITE" id="PS50010"/>
    </source>
</evidence>
<dbReference type="InterPro" id="IPR000219">
    <property type="entry name" value="DH_dom"/>
</dbReference>
<reference evidence="3 4" key="1">
    <citation type="submission" date="2017-07" db="EMBL/GenBank/DDBJ databases">
        <authorList>
            <person name="Talla V."/>
            <person name="Backstrom N."/>
        </authorList>
    </citation>
    <scope>NUCLEOTIDE SEQUENCE [LARGE SCALE GENOMIC DNA]</scope>
</reference>
<dbReference type="Proteomes" id="UP000324832">
    <property type="component" value="Unassembled WGS sequence"/>
</dbReference>
<feature type="region of interest" description="Disordered" evidence="1">
    <location>
        <begin position="1"/>
        <end position="34"/>
    </location>
</feature>
<evidence type="ECO:0000313" key="4">
    <source>
        <dbReference type="Proteomes" id="UP000324832"/>
    </source>
</evidence>
<proteinExistence type="predicted"/>
<name>A0A5E4QID3_9NEOP</name>
<evidence type="ECO:0000313" key="3">
    <source>
        <dbReference type="EMBL" id="VVC97587.1"/>
    </source>
</evidence>
<dbReference type="Gene3D" id="1.20.900.10">
    <property type="entry name" value="Dbl homology (DH) domain"/>
    <property type="match status" value="1"/>
</dbReference>
<protein>
    <recommendedName>
        <fullName evidence="2">DH domain-containing protein</fullName>
    </recommendedName>
</protein>
<dbReference type="EMBL" id="FZQP02003222">
    <property type="protein sequence ID" value="VVC97587.1"/>
    <property type="molecule type" value="Genomic_DNA"/>
</dbReference>